<evidence type="ECO:0000313" key="2">
    <source>
        <dbReference type="Proteomes" id="UP000308600"/>
    </source>
</evidence>
<evidence type="ECO:0000313" key="1">
    <source>
        <dbReference type="EMBL" id="TFK67965.1"/>
    </source>
</evidence>
<protein>
    <submittedName>
        <fullName evidence="1">Uncharacterized protein</fullName>
    </submittedName>
</protein>
<organism evidence="1 2">
    <name type="scientific">Pluteus cervinus</name>
    <dbReference type="NCBI Taxonomy" id="181527"/>
    <lineage>
        <taxon>Eukaryota</taxon>
        <taxon>Fungi</taxon>
        <taxon>Dikarya</taxon>
        <taxon>Basidiomycota</taxon>
        <taxon>Agaricomycotina</taxon>
        <taxon>Agaricomycetes</taxon>
        <taxon>Agaricomycetidae</taxon>
        <taxon>Agaricales</taxon>
        <taxon>Pluteineae</taxon>
        <taxon>Pluteaceae</taxon>
        <taxon>Pluteus</taxon>
    </lineage>
</organism>
<dbReference type="EMBL" id="ML208363">
    <property type="protein sequence ID" value="TFK67965.1"/>
    <property type="molecule type" value="Genomic_DNA"/>
</dbReference>
<name>A0ACD3AQH4_9AGAR</name>
<keyword evidence="2" id="KW-1185">Reference proteome</keyword>
<proteinExistence type="predicted"/>
<dbReference type="Proteomes" id="UP000308600">
    <property type="component" value="Unassembled WGS sequence"/>
</dbReference>
<gene>
    <name evidence="1" type="ORF">BDN72DRAFT_960642</name>
</gene>
<accession>A0ACD3AQH4</accession>
<sequence>MAASTQYEAIQDVSSNPPTLQNTELTAFDDNLQELIPAGLGQTTNPDESLSQPLTSKPKGATTFQIVIGIINVLILPIVASAYLAFCFTAQRRVIEVNGMGMLDTSPERLALIKSWTTSVTILVISLGTLPLKGLLSDLKKEEFFRVLGIMPNGAPLAIVNNVTFASLLRSAVVVVQRKCSPYFTTAFIAGLATIMVSIIAPAALSVELVTINNELEAFEVGAIPQDSIYDTRKFVPPLLLSSTQTSSAGSIAWADTLLGLQYSFTADDTGNISYLVPYPEKLSTSTRASWLTDVIIIDPVCQWLQTSVTDGLVIPSDSLELIYVDLPTEKLSFVLPTTLRYSSRPSSPFLEPIYSGSIRNTTDLGHASTGYMLWAVGQCQVCLPGVQEDIRLDLDTPHIPTFKAITSNDTMQVGILGCRSNSRVETREVHHYGNGRLAVLPDQHPSQGNIDPLQARFLLDVSMGDNLNKLSSSEHKSPP</sequence>
<reference evidence="1 2" key="1">
    <citation type="journal article" date="2019" name="Nat. Ecol. Evol.">
        <title>Megaphylogeny resolves global patterns of mushroom evolution.</title>
        <authorList>
            <person name="Varga T."/>
            <person name="Krizsan K."/>
            <person name="Foldi C."/>
            <person name="Dima B."/>
            <person name="Sanchez-Garcia M."/>
            <person name="Sanchez-Ramirez S."/>
            <person name="Szollosi G.J."/>
            <person name="Szarkandi J.G."/>
            <person name="Papp V."/>
            <person name="Albert L."/>
            <person name="Andreopoulos W."/>
            <person name="Angelini C."/>
            <person name="Antonin V."/>
            <person name="Barry K.W."/>
            <person name="Bougher N.L."/>
            <person name="Buchanan P."/>
            <person name="Buyck B."/>
            <person name="Bense V."/>
            <person name="Catcheside P."/>
            <person name="Chovatia M."/>
            <person name="Cooper J."/>
            <person name="Damon W."/>
            <person name="Desjardin D."/>
            <person name="Finy P."/>
            <person name="Geml J."/>
            <person name="Haridas S."/>
            <person name="Hughes K."/>
            <person name="Justo A."/>
            <person name="Karasinski D."/>
            <person name="Kautmanova I."/>
            <person name="Kiss B."/>
            <person name="Kocsube S."/>
            <person name="Kotiranta H."/>
            <person name="LaButti K.M."/>
            <person name="Lechner B.E."/>
            <person name="Liimatainen K."/>
            <person name="Lipzen A."/>
            <person name="Lukacs Z."/>
            <person name="Mihaltcheva S."/>
            <person name="Morgado L.N."/>
            <person name="Niskanen T."/>
            <person name="Noordeloos M.E."/>
            <person name="Ohm R.A."/>
            <person name="Ortiz-Santana B."/>
            <person name="Ovrebo C."/>
            <person name="Racz N."/>
            <person name="Riley R."/>
            <person name="Savchenko A."/>
            <person name="Shiryaev A."/>
            <person name="Soop K."/>
            <person name="Spirin V."/>
            <person name="Szebenyi C."/>
            <person name="Tomsovsky M."/>
            <person name="Tulloss R.E."/>
            <person name="Uehling J."/>
            <person name="Grigoriev I.V."/>
            <person name="Vagvolgyi C."/>
            <person name="Papp T."/>
            <person name="Martin F.M."/>
            <person name="Miettinen O."/>
            <person name="Hibbett D.S."/>
            <person name="Nagy L.G."/>
        </authorList>
    </citation>
    <scope>NUCLEOTIDE SEQUENCE [LARGE SCALE GENOMIC DNA]</scope>
    <source>
        <strain evidence="1 2">NL-1719</strain>
    </source>
</reference>